<keyword evidence="1" id="KW-0304">Gas vesicle</keyword>
<reference evidence="4 5" key="1">
    <citation type="submission" date="2020-12" db="EMBL/GenBank/DDBJ databases">
        <title>Oil enriched cultivation method for isolating marine PHA-producing bacteria.</title>
        <authorList>
            <person name="Zheng W."/>
            <person name="Yu S."/>
            <person name="Huang Y."/>
        </authorList>
    </citation>
    <scope>NUCLEOTIDE SEQUENCE [LARGE SCALE GENOMIC DNA]</scope>
    <source>
        <strain evidence="4 5">SY-2-6</strain>
    </source>
</reference>
<dbReference type="Proteomes" id="UP000663970">
    <property type="component" value="Unassembled WGS sequence"/>
</dbReference>
<dbReference type="RefSeq" id="WP_206933399.1">
    <property type="nucleotide sequence ID" value="NZ_JAEKJY010000002.1"/>
</dbReference>
<evidence type="ECO:0000256" key="1">
    <source>
        <dbReference type="ARBA" id="ARBA00022987"/>
    </source>
</evidence>
<protein>
    <submittedName>
        <fullName evidence="4">GvpL/GvpF family gas vesicle protein</fullName>
    </submittedName>
</protein>
<evidence type="ECO:0000256" key="2">
    <source>
        <dbReference type="ARBA" id="ARBA00035108"/>
    </source>
</evidence>
<dbReference type="PANTHER" id="PTHR36852">
    <property type="entry name" value="PROTEIN GVPL 2"/>
    <property type="match status" value="1"/>
</dbReference>
<dbReference type="PANTHER" id="PTHR36852:SF1">
    <property type="entry name" value="PROTEIN GVPL 2"/>
    <property type="match status" value="1"/>
</dbReference>
<evidence type="ECO:0000256" key="3">
    <source>
        <dbReference type="ARBA" id="ARBA00035643"/>
    </source>
</evidence>
<dbReference type="InterPro" id="IPR009430">
    <property type="entry name" value="GvpL/GvpF"/>
</dbReference>
<sequence length="274" mass="32175">MEELLYLYGVTWKEEAQETDMTQWRGVDDSHHLFHIELGNLAAVVSFVDESEFGEEVLEEKTNEMEWLRKKAFRHHEVLLQLNDGMTLIPMKFATIFKKEENLQHKAAVYETEWKIILQQLQGTEEWNVKIYNRSDLLKEHTAARHPEVMKRKEDIAQMSKGMQYLQTKKLDSFIQEIVSQEQETYAGNLHHRFKEFCVDTNSKKVWNKNVTGKDEEMCWNGAYLLKKEQVEPFLEQVTTAQENGREAGWMIEVTGPWPPYHFSDTKTVSGVEG</sequence>
<evidence type="ECO:0000313" key="5">
    <source>
        <dbReference type="Proteomes" id="UP000663970"/>
    </source>
</evidence>
<dbReference type="EMBL" id="JAEKJY010000002">
    <property type="protein sequence ID" value="MBN8235285.1"/>
    <property type="molecule type" value="Genomic_DNA"/>
</dbReference>
<evidence type="ECO:0000313" key="4">
    <source>
        <dbReference type="EMBL" id="MBN8235285.1"/>
    </source>
</evidence>
<comment type="subcellular location">
    <subcellularLocation>
        <location evidence="2">Gas vesicle</location>
    </subcellularLocation>
</comment>
<gene>
    <name evidence="4" type="ORF">JF544_08475</name>
</gene>
<dbReference type="Pfam" id="PF06386">
    <property type="entry name" value="GvpL_GvpF"/>
    <property type="match status" value="1"/>
</dbReference>
<name>A0ABS3DVE4_9BACI</name>
<keyword evidence="5" id="KW-1185">Reference proteome</keyword>
<comment type="similarity">
    <text evidence="3">Belongs to the gas vesicle GvpF/GvpL family.</text>
</comment>
<organism evidence="4 5">
    <name type="scientific">Halobacillus kuroshimensis</name>
    <dbReference type="NCBI Taxonomy" id="302481"/>
    <lineage>
        <taxon>Bacteria</taxon>
        <taxon>Bacillati</taxon>
        <taxon>Bacillota</taxon>
        <taxon>Bacilli</taxon>
        <taxon>Bacillales</taxon>
        <taxon>Bacillaceae</taxon>
        <taxon>Halobacillus</taxon>
    </lineage>
</organism>
<accession>A0ABS3DVE4</accession>
<comment type="caution">
    <text evidence="4">The sequence shown here is derived from an EMBL/GenBank/DDBJ whole genome shotgun (WGS) entry which is preliminary data.</text>
</comment>
<proteinExistence type="inferred from homology"/>